<feature type="compositionally biased region" description="Polar residues" evidence="4">
    <location>
        <begin position="94"/>
        <end position="107"/>
    </location>
</feature>
<evidence type="ECO:0000256" key="1">
    <source>
        <dbReference type="ARBA" id="ARBA00003211"/>
    </source>
</evidence>
<comment type="caution">
    <text evidence="6">The sequence shown here is derived from an EMBL/GenBank/DDBJ whole genome shotgun (WGS) entry which is preliminary data.</text>
</comment>
<dbReference type="PROSITE" id="PS51257">
    <property type="entry name" value="PROKAR_LIPOPROTEIN"/>
    <property type="match status" value="1"/>
</dbReference>
<name>A0A7J6FTW8_CANSA</name>
<dbReference type="AlphaFoldDB" id="A0A7J6FTW8"/>
<accession>A0A7J6FTW8</accession>
<keyword evidence="2" id="KW-0813">Transport</keyword>
<evidence type="ECO:0000313" key="7">
    <source>
        <dbReference type="Proteomes" id="UP000525078"/>
    </source>
</evidence>
<organism evidence="6 7">
    <name type="scientific">Cannabis sativa</name>
    <name type="common">Hemp</name>
    <name type="synonym">Marijuana</name>
    <dbReference type="NCBI Taxonomy" id="3483"/>
    <lineage>
        <taxon>Eukaryota</taxon>
        <taxon>Viridiplantae</taxon>
        <taxon>Streptophyta</taxon>
        <taxon>Embryophyta</taxon>
        <taxon>Tracheophyta</taxon>
        <taxon>Spermatophyta</taxon>
        <taxon>Magnoliopsida</taxon>
        <taxon>eudicotyledons</taxon>
        <taxon>Gunneridae</taxon>
        <taxon>Pentapetalae</taxon>
        <taxon>rosids</taxon>
        <taxon>fabids</taxon>
        <taxon>Rosales</taxon>
        <taxon>Cannabaceae</taxon>
        <taxon>Cannabis</taxon>
    </lineage>
</organism>
<feature type="region of interest" description="Disordered" evidence="4">
    <location>
        <begin position="90"/>
        <end position="129"/>
    </location>
</feature>
<dbReference type="GO" id="GO:0008289">
    <property type="term" value="F:lipid binding"/>
    <property type="evidence" value="ECO:0007669"/>
    <property type="project" value="UniProtKB-KW"/>
</dbReference>
<protein>
    <submittedName>
        <fullName evidence="6">Uncharacterized protein</fullName>
    </submittedName>
</protein>
<dbReference type="InterPro" id="IPR036312">
    <property type="entry name" value="Bifun_inhib/LTP/seed_sf"/>
</dbReference>
<evidence type="ECO:0000256" key="2">
    <source>
        <dbReference type="ARBA" id="ARBA00022448"/>
    </source>
</evidence>
<dbReference type="EMBL" id="JAATIP010000098">
    <property type="protein sequence ID" value="KAF4374078.1"/>
    <property type="molecule type" value="Genomic_DNA"/>
</dbReference>
<evidence type="ECO:0000256" key="3">
    <source>
        <dbReference type="ARBA" id="ARBA00023121"/>
    </source>
</evidence>
<comment type="function">
    <text evidence="1">Plant non-specific lipid-transfer proteins transfer phospholipids as well as galactolipids across membranes. May play a role in wax or cutin deposition in the cell walls of expanding epidermal cells and certain secretory tissues.</text>
</comment>
<sequence length="129" mass="13692">MMKGMKLVGVKVVIMATIIVGCMLEGALGVCNMSEDGLNACRPAVVKNQPAPLTKKCCDALRGANLVCEGRTYVSPWSLINPKMYEEHAIVGGESSNHNTNRASKPTGDSESKRKTQNAGALNLNDDVG</sequence>
<evidence type="ECO:0000313" key="6">
    <source>
        <dbReference type="EMBL" id="KAF4374078.1"/>
    </source>
</evidence>
<feature type="signal peptide" evidence="5">
    <location>
        <begin position="1"/>
        <end position="29"/>
    </location>
</feature>
<evidence type="ECO:0000256" key="4">
    <source>
        <dbReference type="SAM" id="MobiDB-lite"/>
    </source>
</evidence>
<dbReference type="Proteomes" id="UP000525078">
    <property type="component" value="Unassembled WGS sequence"/>
</dbReference>
<evidence type="ECO:0000256" key="5">
    <source>
        <dbReference type="SAM" id="SignalP"/>
    </source>
</evidence>
<gene>
    <name evidence="6" type="ORF">F8388_007984</name>
</gene>
<feature type="chain" id="PRO_5029801880" evidence="5">
    <location>
        <begin position="30"/>
        <end position="129"/>
    </location>
</feature>
<dbReference type="Gene3D" id="1.10.110.10">
    <property type="entry name" value="Plant lipid-transfer and hydrophobic proteins"/>
    <property type="match status" value="1"/>
</dbReference>
<keyword evidence="5" id="KW-0732">Signal</keyword>
<reference evidence="6 7" key="1">
    <citation type="journal article" date="2020" name="bioRxiv">
        <title>Sequence and annotation of 42 cannabis genomes reveals extensive copy number variation in cannabinoid synthesis and pathogen resistance genes.</title>
        <authorList>
            <person name="Mckernan K.J."/>
            <person name="Helbert Y."/>
            <person name="Kane L.T."/>
            <person name="Ebling H."/>
            <person name="Zhang L."/>
            <person name="Liu B."/>
            <person name="Eaton Z."/>
            <person name="Mclaughlin S."/>
            <person name="Kingan S."/>
            <person name="Baybayan P."/>
            <person name="Concepcion G."/>
            <person name="Jordan M."/>
            <person name="Riva A."/>
            <person name="Barbazuk W."/>
            <person name="Harkins T."/>
        </authorList>
    </citation>
    <scope>NUCLEOTIDE SEQUENCE [LARGE SCALE GENOMIC DNA]</scope>
    <source>
        <strain evidence="7">cv. Jamaican Lion 4</strain>
        <tissue evidence="6">Leaf</tissue>
    </source>
</reference>
<keyword evidence="3" id="KW-0446">Lipid-binding</keyword>
<proteinExistence type="predicted"/>